<evidence type="ECO:0000256" key="3">
    <source>
        <dbReference type="ARBA" id="ARBA00023125"/>
    </source>
</evidence>
<dbReference type="PROSITE" id="PS50110">
    <property type="entry name" value="RESPONSE_REGULATORY"/>
    <property type="match status" value="1"/>
</dbReference>
<dbReference type="SMART" id="SM00421">
    <property type="entry name" value="HTH_LUXR"/>
    <property type="match status" value="1"/>
</dbReference>
<dbReference type="GO" id="GO:0003677">
    <property type="term" value="F:DNA binding"/>
    <property type="evidence" value="ECO:0007669"/>
    <property type="project" value="UniProtKB-KW"/>
</dbReference>
<dbReference type="SUPFAM" id="SSF46894">
    <property type="entry name" value="C-terminal effector domain of the bipartite response regulators"/>
    <property type="match status" value="1"/>
</dbReference>
<dbReference type="InterPro" id="IPR058245">
    <property type="entry name" value="NreC/VraR/RcsB-like_REC"/>
</dbReference>
<dbReference type="Pfam" id="PF00196">
    <property type="entry name" value="GerE"/>
    <property type="match status" value="1"/>
</dbReference>
<evidence type="ECO:0000259" key="7">
    <source>
        <dbReference type="PROSITE" id="PS50110"/>
    </source>
</evidence>
<dbReference type="InterPro" id="IPR000792">
    <property type="entry name" value="Tscrpt_reg_LuxR_C"/>
</dbReference>
<dbReference type="InterPro" id="IPR011006">
    <property type="entry name" value="CheY-like_superfamily"/>
</dbReference>
<feature type="domain" description="Response regulatory" evidence="7">
    <location>
        <begin position="3"/>
        <end position="118"/>
    </location>
</feature>
<evidence type="ECO:0000313" key="9">
    <source>
        <dbReference type="Proteomes" id="UP000198680"/>
    </source>
</evidence>
<evidence type="ECO:0000256" key="4">
    <source>
        <dbReference type="ARBA" id="ARBA00023163"/>
    </source>
</evidence>
<dbReference type="GO" id="GO:0000160">
    <property type="term" value="P:phosphorelay signal transduction system"/>
    <property type="evidence" value="ECO:0007669"/>
    <property type="project" value="InterPro"/>
</dbReference>
<dbReference type="InterPro" id="IPR039420">
    <property type="entry name" value="WalR-like"/>
</dbReference>
<dbReference type="PANTHER" id="PTHR43214:SF24">
    <property type="entry name" value="TRANSCRIPTIONAL REGULATORY PROTEIN NARL-RELATED"/>
    <property type="match status" value="1"/>
</dbReference>
<feature type="domain" description="HTH luxR-type" evidence="6">
    <location>
        <begin position="145"/>
        <end position="210"/>
    </location>
</feature>
<keyword evidence="4" id="KW-0804">Transcription</keyword>
<evidence type="ECO:0000259" key="6">
    <source>
        <dbReference type="PROSITE" id="PS50043"/>
    </source>
</evidence>
<dbReference type="PROSITE" id="PS50043">
    <property type="entry name" value="HTH_LUXR_2"/>
    <property type="match status" value="1"/>
</dbReference>
<reference evidence="9" key="1">
    <citation type="submission" date="2016-10" db="EMBL/GenBank/DDBJ databases">
        <authorList>
            <person name="Varghese N."/>
            <person name="Submissions S."/>
        </authorList>
    </citation>
    <scope>NUCLEOTIDE SEQUENCE [LARGE SCALE GENOMIC DNA]</scope>
    <source>
        <strain evidence="9">DSM 45419</strain>
    </source>
</reference>
<dbReference type="GO" id="GO:0006355">
    <property type="term" value="P:regulation of DNA-templated transcription"/>
    <property type="evidence" value="ECO:0007669"/>
    <property type="project" value="InterPro"/>
</dbReference>
<dbReference type="Gene3D" id="3.40.50.2300">
    <property type="match status" value="1"/>
</dbReference>
<sequence>MHRVMVVDDEALVRSGLRMILGSAADVDVVATCDGAEAVAEIRRHRPDVVLLDIRMPEVDGLTVLREVVRLPDPPVVAMLTTFHSDDFVAEALGAGAAGFLLKDTEPAHLIAAVRALAGGGGVLSPSVARTVIDGYRDRAAPPASVTRIGAMSPREREVLGLMGLGLSNAEIGRRLYLSTATVKDYVSAVLAELGVANRVQAAVVAQEAGIVPVEDEGR</sequence>
<evidence type="ECO:0000256" key="1">
    <source>
        <dbReference type="ARBA" id="ARBA00022553"/>
    </source>
</evidence>
<evidence type="ECO:0000256" key="2">
    <source>
        <dbReference type="ARBA" id="ARBA00023015"/>
    </source>
</evidence>
<dbReference type="Pfam" id="PF00072">
    <property type="entry name" value="Response_reg"/>
    <property type="match status" value="1"/>
</dbReference>
<protein>
    <submittedName>
        <fullName evidence="8">Two component transcriptional regulator, LuxR family</fullName>
    </submittedName>
</protein>
<dbReference type="AlphaFoldDB" id="A0A1G9QLR0"/>
<keyword evidence="1 5" id="KW-0597">Phosphoprotein</keyword>
<keyword evidence="3" id="KW-0238">DNA-binding</keyword>
<gene>
    <name evidence="8" type="ORF">SAMN05660642_01732</name>
</gene>
<dbReference type="Proteomes" id="UP000198680">
    <property type="component" value="Unassembled WGS sequence"/>
</dbReference>
<dbReference type="InterPro" id="IPR016032">
    <property type="entry name" value="Sig_transdc_resp-reg_C-effctor"/>
</dbReference>
<evidence type="ECO:0000313" key="8">
    <source>
        <dbReference type="EMBL" id="SDM11916.1"/>
    </source>
</evidence>
<dbReference type="EMBL" id="FNHE01000003">
    <property type="protein sequence ID" value="SDM11916.1"/>
    <property type="molecule type" value="Genomic_DNA"/>
</dbReference>
<dbReference type="SUPFAM" id="SSF52172">
    <property type="entry name" value="CheY-like"/>
    <property type="match status" value="1"/>
</dbReference>
<dbReference type="PRINTS" id="PR00038">
    <property type="entry name" value="HTHLUXR"/>
</dbReference>
<dbReference type="PANTHER" id="PTHR43214">
    <property type="entry name" value="TWO-COMPONENT RESPONSE REGULATOR"/>
    <property type="match status" value="1"/>
</dbReference>
<feature type="modified residue" description="4-aspartylphosphate" evidence="5">
    <location>
        <position position="53"/>
    </location>
</feature>
<organism evidence="8 9">
    <name type="scientific">Geodermatophilus siccatus</name>
    <dbReference type="NCBI Taxonomy" id="1137991"/>
    <lineage>
        <taxon>Bacteria</taxon>
        <taxon>Bacillati</taxon>
        <taxon>Actinomycetota</taxon>
        <taxon>Actinomycetes</taxon>
        <taxon>Geodermatophilales</taxon>
        <taxon>Geodermatophilaceae</taxon>
        <taxon>Geodermatophilus</taxon>
    </lineage>
</organism>
<dbReference type="SMART" id="SM00448">
    <property type="entry name" value="REC"/>
    <property type="match status" value="1"/>
</dbReference>
<dbReference type="CDD" id="cd17535">
    <property type="entry name" value="REC_NarL-like"/>
    <property type="match status" value="1"/>
</dbReference>
<dbReference type="InterPro" id="IPR001789">
    <property type="entry name" value="Sig_transdc_resp-reg_receiver"/>
</dbReference>
<dbReference type="OrthoDB" id="9808843at2"/>
<dbReference type="STRING" id="1137991.SAMN05660642_01732"/>
<accession>A0A1G9QLR0</accession>
<dbReference type="CDD" id="cd06170">
    <property type="entry name" value="LuxR_C_like"/>
    <property type="match status" value="1"/>
</dbReference>
<evidence type="ECO:0000256" key="5">
    <source>
        <dbReference type="PROSITE-ProRule" id="PRU00169"/>
    </source>
</evidence>
<dbReference type="RefSeq" id="WP_091216537.1">
    <property type="nucleotide sequence ID" value="NZ_FNHE01000003.1"/>
</dbReference>
<proteinExistence type="predicted"/>
<name>A0A1G9QLR0_9ACTN</name>
<keyword evidence="9" id="KW-1185">Reference proteome</keyword>
<keyword evidence="2" id="KW-0805">Transcription regulation</keyword>